<dbReference type="AlphaFoldDB" id="A0AA37U4U1"/>
<dbReference type="InterPro" id="IPR007396">
    <property type="entry name" value="TR_PAI2-type"/>
</dbReference>
<sequence length="206" mass="23810">MYIPKLYRLDHDEAVKIMKSYPFAIVVTVDGHTPIATHIPIEIREEDGKTYALGHIAYGNMQKNTLENNPNVLLIFQGPHTYISSSWYEAENVPTWDYLAVHAYGKSRIISGDELESHLATLLQHYESNRENGRLWETLTPGFLQNQIKGIVAFEIEITSIQASGKMSQNRNDRDYKAIVTELEKLNEEDARRVAEWMRNHRPHLF</sequence>
<dbReference type="SUPFAM" id="SSF50475">
    <property type="entry name" value="FMN-binding split barrel"/>
    <property type="match status" value="1"/>
</dbReference>
<dbReference type="GO" id="GO:0006508">
    <property type="term" value="P:proteolysis"/>
    <property type="evidence" value="ECO:0007669"/>
    <property type="project" value="UniProtKB-KW"/>
</dbReference>
<comment type="caution">
    <text evidence="1">The sequence shown here is derived from an EMBL/GenBank/DDBJ whole genome shotgun (WGS) entry which is preliminary data.</text>
</comment>
<dbReference type="RefSeq" id="WP_284227818.1">
    <property type="nucleotide sequence ID" value="NZ_BSRA01000015.1"/>
</dbReference>
<organism evidence="1 2">
    <name type="scientific">Alicyclobacillus hesperidum</name>
    <dbReference type="NCBI Taxonomy" id="89784"/>
    <lineage>
        <taxon>Bacteria</taxon>
        <taxon>Bacillati</taxon>
        <taxon>Bacillota</taxon>
        <taxon>Bacilli</taxon>
        <taxon>Bacillales</taxon>
        <taxon>Alicyclobacillaceae</taxon>
        <taxon>Alicyclobacillus</taxon>
    </lineage>
</organism>
<accession>A0AA37U4U1</accession>
<dbReference type="Gene3D" id="2.30.110.10">
    <property type="entry name" value="Electron Transport, Fmn-binding Protein, Chain A"/>
    <property type="match status" value="1"/>
</dbReference>
<proteinExistence type="predicted"/>
<dbReference type="PANTHER" id="PTHR35802">
    <property type="entry name" value="PROTEASE SYNTHASE AND SPORULATION PROTEIN PAI 2"/>
    <property type="match status" value="1"/>
</dbReference>
<reference evidence="1" key="1">
    <citation type="submission" date="2023-02" db="EMBL/GenBank/DDBJ databases">
        <title>Proposal of a novel subspecies: Alicyclobacillus hesperidum subspecies aegle.</title>
        <authorList>
            <person name="Goto K."/>
            <person name="Fujii T."/>
            <person name="Yasui K."/>
            <person name="Mochida K."/>
            <person name="Kato-Tanaka Y."/>
            <person name="Morohoshi S."/>
            <person name="An S.Y."/>
            <person name="Kasai H."/>
            <person name="Yokota A."/>
        </authorList>
    </citation>
    <scope>NUCLEOTIDE SEQUENCE</scope>
    <source>
        <strain evidence="1">DSM 12766</strain>
    </source>
</reference>
<dbReference type="EMBL" id="BSRA01000015">
    <property type="protein sequence ID" value="GLV14715.1"/>
    <property type="molecule type" value="Genomic_DNA"/>
</dbReference>
<keyword evidence="1" id="KW-0378">Hydrolase</keyword>
<dbReference type="PIRSF" id="PIRSF010372">
    <property type="entry name" value="PaiB"/>
    <property type="match status" value="1"/>
</dbReference>
<keyword evidence="1" id="KW-0645">Protease</keyword>
<name>A0AA37U4U1_9BACL</name>
<dbReference type="Proteomes" id="UP001157137">
    <property type="component" value="Unassembled WGS sequence"/>
</dbReference>
<dbReference type="Pfam" id="PF04299">
    <property type="entry name" value="FMN_bind_2"/>
    <property type="match status" value="1"/>
</dbReference>
<protein>
    <submittedName>
        <fullName evidence="1">Protease synthase and sporulation protein PAI 2</fullName>
    </submittedName>
</protein>
<dbReference type="PANTHER" id="PTHR35802:SF1">
    <property type="entry name" value="PROTEASE SYNTHASE AND SPORULATION PROTEIN PAI 2"/>
    <property type="match status" value="1"/>
</dbReference>
<dbReference type="GO" id="GO:0008233">
    <property type="term" value="F:peptidase activity"/>
    <property type="evidence" value="ECO:0007669"/>
    <property type="project" value="UniProtKB-KW"/>
</dbReference>
<evidence type="ECO:0000313" key="2">
    <source>
        <dbReference type="Proteomes" id="UP001157137"/>
    </source>
</evidence>
<dbReference type="InterPro" id="IPR012349">
    <property type="entry name" value="Split_barrel_FMN-bd"/>
</dbReference>
<gene>
    <name evidence="1" type="primary">paiB</name>
    <name evidence="1" type="ORF">Heshes_23990</name>
</gene>
<evidence type="ECO:0000313" key="1">
    <source>
        <dbReference type="EMBL" id="GLV14715.1"/>
    </source>
</evidence>